<accession>A0AA37W7B9</accession>
<dbReference type="GO" id="GO:0016740">
    <property type="term" value="F:transferase activity"/>
    <property type="evidence" value="ECO:0007669"/>
    <property type="project" value="UniProtKB-KW"/>
</dbReference>
<sequence>MLMADMGASVTRIVHPSKPDLTETLPPYIGGTSALSAQLNRNKESLKLDLKHPDAIEKIKRILADYDVVLEQFRPGVMAKLGLDYDTLKQIKPDLIYCSITGYGQTGPYAQRAGHDINYLALSGIAGYSGDKADGPSLNGIQIADMAGGSHHAVMGILAAVIHKHQTGEGQYIDISMTDCAFSMNVISGAPMLAGGHTPRAESELLNGGFFYDYYETADGRYLSVGGLEPKFIDGLASLIDLPELRKMALSPNPEHQKELKEKLKEHFLQKNFSEWQSIFADQDVCVEPVLTLKEAAEHPHIQARGLIEEATVSGEQVTQLAHPIKWQN</sequence>
<protein>
    <submittedName>
        <fullName evidence="1">CoA transferase</fullName>
    </submittedName>
</protein>
<comment type="caution">
    <text evidence="1">The sequence shown here is derived from an EMBL/GenBank/DDBJ whole genome shotgun (WGS) entry which is preliminary data.</text>
</comment>
<dbReference type="PANTHER" id="PTHR48228">
    <property type="entry name" value="SUCCINYL-COA--D-CITRAMALATE COA-TRANSFERASE"/>
    <property type="match status" value="1"/>
</dbReference>
<dbReference type="PANTHER" id="PTHR48228:SF5">
    <property type="entry name" value="ALPHA-METHYLACYL-COA RACEMASE"/>
    <property type="match status" value="1"/>
</dbReference>
<dbReference type="Gene3D" id="3.30.1540.10">
    <property type="entry name" value="formyl-coa transferase, domain 3"/>
    <property type="match status" value="1"/>
</dbReference>
<dbReference type="Gene3D" id="3.40.50.10540">
    <property type="entry name" value="Crotonobetainyl-coa:carnitine coa-transferase, domain 1"/>
    <property type="match status" value="1"/>
</dbReference>
<evidence type="ECO:0000313" key="1">
    <source>
        <dbReference type="EMBL" id="GLQ32425.1"/>
    </source>
</evidence>
<name>A0AA37W7B9_9GAMM</name>
<dbReference type="Proteomes" id="UP001161389">
    <property type="component" value="Unassembled WGS sequence"/>
</dbReference>
<keyword evidence="2" id="KW-1185">Reference proteome</keyword>
<reference evidence="1" key="2">
    <citation type="submission" date="2023-01" db="EMBL/GenBank/DDBJ databases">
        <title>Draft genome sequence of Litoribrevibacter albus strain NBRC 110071.</title>
        <authorList>
            <person name="Sun Q."/>
            <person name="Mori K."/>
        </authorList>
    </citation>
    <scope>NUCLEOTIDE SEQUENCE</scope>
    <source>
        <strain evidence="1">NBRC 110071</strain>
    </source>
</reference>
<dbReference type="SUPFAM" id="SSF89796">
    <property type="entry name" value="CoA-transferase family III (CaiB/BaiF)"/>
    <property type="match status" value="1"/>
</dbReference>
<dbReference type="Pfam" id="PF02515">
    <property type="entry name" value="CoA_transf_3"/>
    <property type="match status" value="1"/>
</dbReference>
<proteinExistence type="predicted"/>
<dbReference type="AlphaFoldDB" id="A0AA37W7B9"/>
<keyword evidence="1" id="KW-0808">Transferase</keyword>
<dbReference type="InterPro" id="IPR003673">
    <property type="entry name" value="CoA-Trfase_fam_III"/>
</dbReference>
<dbReference type="InterPro" id="IPR050509">
    <property type="entry name" value="CoA-transferase_III"/>
</dbReference>
<evidence type="ECO:0000313" key="2">
    <source>
        <dbReference type="Proteomes" id="UP001161389"/>
    </source>
</evidence>
<dbReference type="InterPro" id="IPR044855">
    <property type="entry name" value="CoA-Trfase_III_dom3_sf"/>
</dbReference>
<gene>
    <name evidence="1" type="ORF">GCM10007876_29040</name>
</gene>
<organism evidence="1 2">
    <name type="scientific">Litoribrevibacter albus</name>
    <dbReference type="NCBI Taxonomy" id="1473156"/>
    <lineage>
        <taxon>Bacteria</taxon>
        <taxon>Pseudomonadati</taxon>
        <taxon>Pseudomonadota</taxon>
        <taxon>Gammaproteobacteria</taxon>
        <taxon>Oceanospirillales</taxon>
        <taxon>Oceanospirillaceae</taxon>
        <taxon>Litoribrevibacter</taxon>
    </lineage>
</organism>
<reference evidence="1" key="1">
    <citation type="journal article" date="2014" name="Int. J. Syst. Evol. Microbiol.">
        <title>Complete genome sequence of Corynebacterium casei LMG S-19264T (=DSM 44701T), isolated from a smear-ripened cheese.</title>
        <authorList>
            <consortium name="US DOE Joint Genome Institute (JGI-PGF)"/>
            <person name="Walter F."/>
            <person name="Albersmeier A."/>
            <person name="Kalinowski J."/>
            <person name="Ruckert C."/>
        </authorList>
    </citation>
    <scope>NUCLEOTIDE SEQUENCE</scope>
    <source>
        <strain evidence="1">NBRC 110071</strain>
    </source>
</reference>
<dbReference type="EMBL" id="BSNM01000015">
    <property type="protein sequence ID" value="GLQ32425.1"/>
    <property type="molecule type" value="Genomic_DNA"/>
</dbReference>
<dbReference type="InterPro" id="IPR023606">
    <property type="entry name" value="CoA-Trfase_III_dom_1_sf"/>
</dbReference>